<evidence type="ECO:0000256" key="4">
    <source>
        <dbReference type="PROSITE-ProRule" id="PRU00723"/>
    </source>
</evidence>
<feature type="zinc finger region" description="C3H1-type" evidence="4">
    <location>
        <begin position="1064"/>
        <end position="1090"/>
    </location>
</feature>
<feature type="compositionally biased region" description="Basic and acidic residues" evidence="5">
    <location>
        <begin position="1030"/>
        <end position="1049"/>
    </location>
</feature>
<reference evidence="7 8" key="1">
    <citation type="submission" date="2023-11" db="EMBL/GenBank/DDBJ databases">
        <title>Draft genome sequence and annotation of the polyextremotolerant black yeast-like fungus Aureobasidium pullulans NRRL 62042.</title>
        <authorList>
            <person name="Dielentheis-Frenken M.R.E."/>
            <person name="Wibberg D."/>
            <person name="Blank L.M."/>
            <person name="Tiso T."/>
        </authorList>
    </citation>
    <scope>NUCLEOTIDE SEQUENCE [LARGE SCALE GENOMIC DNA]</scope>
    <source>
        <strain evidence="7 8">NRRL 62042</strain>
    </source>
</reference>
<feature type="domain" description="C3H1-type" evidence="6">
    <location>
        <begin position="1064"/>
        <end position="1090"/>
    </location>
</feature>
<feature type="region of interest" description="Disordered" evidence="5">
    <location>
        <begin position="495"/>
        <end position="540"/>
    </location>
</feature>
<dbReference type="InterPro" id="IPR000571">
    <property type="entry name" value="Znf_CCCH"/>
</dbReference>
<gene>
    <name evidence="7" type="ORF">QM012_002907</name>
</gene>
<proteinExistence type="predicted"/>
<keyword evidence="1 4" id="KW-0479">Metal-binding</keyword>
<feature type="region of interest" description="Disordered" evidence="5">
    <location>
        <begin position="651"/>
        <end position="681"/>
    </location>
</feature>
<keyword evidence="2 4" id="KW-0863">Zinc-finger</keyword>
<feature type="compositionally biased region" description="Low complexity" evidence="5">
    <location>
        <begin position="918"/>
        <end position="939"/>
    </location>
</feature>
<dbReference type="EMBL" id="JASGXD010000014">
    <property type="protein sequence ID" value="KAK6001576.1"/>
    <property type="molecule type" value="Genomic_DNA"/>
</dbReference>
<dbReference type="SUPFAM" id="SSF90229">
    <property type="entry name" value="CCCH zinc finger"/>
    <property type="match status" value="1"/>
</dbReference>
<organism evidence="7 8">
    <name type="scientific">Aureobasidium pullulans</name>
    <name type="common">Black yeast</name>
    <name type="synonym">Pullularia pullulans</name>
    <dbReference type="NCBI Taxonomy" id="5580"/>
    <lineage>
        <taxon>Eukaryota</taxon>
        <taxon>Fungi</taxon>
        <taxon>Dikarya</taxon>
        <taxon>Ascomycota</taxon>
        <taxon>Pezizomycotina</taxon>
        <taxon>Dothideomycetes</taxon>
        <taxon>Dothideomycetidae</taxon>
        <taxon>Dothideales</taxon>
        <taxon>Saccotheciaceae</taxon>
        <taxon>Aureobasidium</taxon>
    </lineage>
</organism>
<dbReference type="InterPro" id="IPR036855">
    <property type="entry name" value="Znf_CCCH_sf"/>
</dbReference>
<dbReference type="PROSITE" id="PS50103">
    <property type="entry name" value="ZF_C3H1"/>
    <property type="match status" value="1"/>
</dbReference>
<keyword evidence="8" id="KW-1185">Reference proteome</keyword>
<evidence type="ECO:0000313" key="8">
    <source>
        <dbReference type="Proteomes" id="UP001341245"/>
    </source>
</evidence>
<keyword evidence="3 4" id="KW-0862">Zinc</keyword>
<accession>A0ABR0TAV9</accession>
<evidence type="ECO:0000256" key="1">
    <source>
        <dbReference type="ARBA" id="ARBA00022723"/>
    </source>
</evidence>
<feature type="compositionally biased region" description="Polar residues" evidence="5">
    <location>
        <begin position="104"/>
        <end position="117"/>
    </location>
</feature>
<evidence type="ECO:0000256" key="3">
    <source>
        <dbReference type="ARBA" id="ARBA00022833"/>
    </source>
</evidence>
<dbReference type="Gene3D" id="4.10.1000.10">
    <property type="entry name" value="Zinc finger, CCCH-type"/>
    <property type="match status" value="1"/>
</dbReference>
<feature type="region of interest" description="Disordered" evidence="5">
    <location>
        <begin position="1019"/>
        <end position="1060"/>
    </location>
</feature>
<feature type="region of interest" description="Disordered" evidence="5">
    <location>
        <begin position="145"/>
        <end position="167"/>
    </location>
</feature>
<evidence type="ECO:0000256" key="2">
    <source>
        <dbReference type="ARBA" id="ARBA00022771"/>
    </source>
</evidence>
<evidence type="ECO:0000259" key="6">
    <source>
        <dbReference type="PROSITE" id="PS50103"/>
    </source>
</evidence>
<feature type="compositionally biased region" description="Acidic residues" evidence="5">
    <location>
        <begin position="292"/>
        <end position="309"/>
    </location>
</feature>
<feature type="region of interest" description="Disordered" evidence="5">
    <location>
        <begin position="1"/>
        <end position="20"/>
    </location>
</feature>
<dbReference type="SMART" id="SM00356">
    <property type="entry name" value="ZnF_C3H1"/>
    <property type="match status" value="1"/>
</dbReference>
<feature type="compositionally biased region" description="Basic and acidic residues" evidence="5">
    <location>
        <begin position="652"/>
        <end position="681"/>
    </location>
</feature>
<feature type="compositionally biased region" description="Basic and acidic residues" evidence="5">
    <location>
        <begin position="244"/>
        <end position="262"/>
    </location>
</feature>
<feature type="region of interest" description="Disordered" evidence="5">
    <location>
        <begin position="238"/>
        <end position="324"/>
    </location>
</feature>
<evidence type="ECO:0000313" key="7">
    <source>
        <dbReference type="EMBL" id="KAK6001576.1"/>
    </source>
</evidence>
<comment type="caution">
    <text evidence="7">The sequence shown here is derived from an EMBL/GenBank/DDBJ whole genome shotgun (WGS) entry which is preliminary data.</text>
</comment>
<feature type="region of interest" description="Disordered" evidence="5">
    <location>
        <begin position="877"/>
        <end position="905"/>
    </location>
</feature>
<feature type="compositionally biased region" description="Polar residues" evidence="5">
    <location>
        <begin position="497"/>
        <end position="513"/>
    </location>
</feature>
<feature type="region of interest" description="Disordered" evidence="5">
    <location>
        <begin position="104"/>
        <end position="132"/>
    </location>
</feature>
<sequence length="1090" mass="118976">MDGHHHMPPHGHESSSYQNGYNQVHEFGNMLSNGGDNDNFGNWGFDAASHIPNQNAQSDPYLSWQSNTGLDNYNPQAFTKSPSNFQTNSFAGYGNSHQYSHSTYDPSLVSGATNGSSYEPGPSPYGQPQQLQHGTIAPQALEHEHAQPVRPNQALDPSYSRPATTDPHSYTRVIPPAPTADQAALHNAIPAGTRTGIFWMKDIDQLSEATNSSQVNSFIFVGKTEFELPINRATVAPVARRKSRAELRRLAGNDSKLQEKLRKKERKPAALPTGSLPVGRSQPVKQERSDSESDSSDYDSDEDSDDEPEVSPLPAQRPDDPREGVRYDTIKALWESRHTGVVADRIRTGMVEFNEVVQTVKNRWKADSVALTDAIDRKRNSELPLLKSRVNDQLETLKIVLQTAIDHGNRDIMAQLGQHAQIMASFAQFLIDRIKKTDYDGPVTCLILEVLVRCDTFPARTYDVTKLGKCISNLSKNGNKETHDICERIKGNVTGGVESQASTEQQSSVKSPPSNRPTPEPIAGVKRAAPGSASSDQASKRMLVTPATGNAAAKTSMLKRALPIGSNTKPTAAVAAATSAKPAVGATVKAKTAVTKSVTSASTGAGVKKAITKAATPSVVAAAIKSIEKKAAPAAPAKPAFSFAETMANLNKSKEKEPSPLKTEEKQAPETQEEKAKRLRKEERRKLRVTFKPDHQLVETRIFHHDAEEELGHDASMIRDVSDVGGEGRMFKQHKDMMDIDEDDETATGEENLGGYVTPTLTDFSSVDIEERKRNYSRYAGGDLQPESAERVKREQYEASTLMVFYTDPSDIPANPREPTEPYNGEEVSTKAFGAVGTQEPLATRLAKLAGPVQPAQTQQSSAAPDISAILALINPQGQGSTQPAQPTQPISAPTSMSAPSQNQDQMAEIQRILASIPQVSSQQQQSQPMHVQQPSQQPAQPNMAPDLAGIFANLNPQAQAPNMFNPAQQQQPVMDPSPAAFAALFSQLNPGQNGGPGANFNQFPFPGFPMPNMGQFPVQQQNQQPPFENEERRRWREGGGDNNNNDHMRRGKPGKKGSTFTDKRFTVPCKYFKKGQCQKGDSCTYRHEY</sequence>
<dbReference type="Proteomes" id="UP001341245">
    <property type="component" value="Unassembled WGS sequence"/>
</dbReference>
<evidence type="ECO:0000256" key="5">
    <source>
        <dbReference type="SAM" id="MobiDB-lite"/>
    </source>
</evidence>
<name>A0ABR0TAV9_AURPU</name>
<protein>
    <recommendedName>
        <fullName evidence="6">C3H1-type domain-containing protein</fullName>
    </recommendedName>
</protein>
<feature type="compositionally biased region" description="Low complexity" evidence="5">
    <location>
        <begin position="1019"/>
        <end position="1028"/>
    </location>
</feature>
<feature type="region of interest" description="Disordered" evidence="5">
    <location>
        <begin position="918"/>
        <end position="947"/>
    </location>
</feature>
<feature type="compositionally biased region" description="Basic and acidic residues" evidence="5">
    <location>
        <begin position="1"/>
        <end position="13"/>
    </location>
</feature>